<proteinExistence type="predicted"/>
<evidence type="ECO:0008006" key="3">
    <source>
        <dbReference type="Google" id="ProtNLM"/>
    </source>
</evidence>
<sequence length="112" mass="13125">MQTDIMLSKNNNILIIDAKYYSHMTQQQYGIHTLHSNNLYQIFTYVKNKEFELRNYEHTVSGMLLYAQTDEDIIPNNTYHMSGNQISVLALDLNQDFSKISRTLDDIAKNFL</sequence>
<dbReference type="AlphaFoldDB" id="C0EYX1"/>
<comment type="caution">
    <text evidence="1">The sequence shown here is derived from an EMBL/GenBank/DDBJ whole genome shotgun (WGS) entry which is preliminary data.</text>
</comment>
<protein>
    <recommendedName>
        <fullName evidence="3">5-methylcytosine-specific restriction enzyme subunit McrC</fullName>
    </recommendedName>
</protein>
<dbReference type="eggNOG" id="COG4268">
    <property type="taxonomic scope" value="Bacteria"/>
</dbReference>
<evidence type="ECO:0000313" key="2">
    <source>
        <dbReference type="Proteomes" id="UP000003174"/>
    </source>
</evidence>
<name>C0EYX1_9FIRM</name>
<evidence type="ECO:0000313" key="1">
    <source>
        <dbReference type="EMBL" id="EEG35509.1"/>
    </source>
</evidence>
<reference evidence="1 2" key="1">
    <citation type="submission" date="2009-01" db="EMBL/GenBank/DDBJ databases">
        <authorList>
            <person name="Fulton L."/>
            <person name="Clifton S."/>
            <person name="Fulton B."/>
            <person name="Xu J."/>
            <person name="Minx P."/>
            <person name="Pepin K.H."/>
            <person name="Johnson M."/>
            <person name="Bhonagiri V."/>
            <person name="Nash W.E."/>
            <person name="Mardis E.R."/>
            <person name="Wilson R.K."/>
        </authorList>
    </citation>
    <scope>NUCLEOTIDE SEQUENCE [LARGE SCALE GENOMIC DNA]</scope>
    <source>
        <strain evidence="1 2">DSM 3353</strain>
    </source>
</reference>
<reference evidence="1 2" key="2">
    <citation type="submission" date="2009-02" db="EMBL/GenBank/DDBJ databases">
        <title>Draft genome sequence of Eubacterium hallii (DSM 3353).</title>
        <authorList>
            <person name="Sudarsanam P."/>
            <person name="Ley R."/>
            <person name="Guruge J."/>
            <person name="Turnbaugh P.J."/>
            <person name="Mahowald M."/>
            <person name="Liep D."/>
            <person name="Gordon J."/>
        </authorList>
    </citation>
    <scope>NUCLEOTIDE SEQUENCE [LARGE SCALE GENOMIC DNA]</scope>
    <source>
        <strain evidence="1 2">DSM 3353</strain>
    </source>
</reference>
<dbReference type="EMBL" id="ACEP01000113">
    <property type="protein sequence ID" value="EEG35509.1"/>
    <property type="molecule type" value="Genomic_DNA"/>
</dbReference>
<organism evidence="1 2">
    <name type="scientific">Anaerobutyricum hallii DSM 3353</name>
    <dbReference type="NCBI Taxonomy" id="411469"/>
    <lineage>
        <taxon>Bacteria</taxon>
        <taxon>Bacillati</taxon>
        <taxon>Bacillota</taxon>
        <taxon>Clostridia</taxon>
        <taxon>Lachnospirales</taxon>
        <taxon>Lachnospiraceae</taxon>
        <taxon>Anaerobutyricum</taxon>
    </lineage>
</organism>
<dbReference type="Proteomes" id="UP000003174">
    <property type="component" value="Unassembled WGS sequence"/>
</dbReference>
<gene>
    <name evidence="1" type="ORF">EUBHAL_02626</name>
</gene>
<accession>C0EYX1</accession>